<evidence type="ECO:0000313" key="2">
    <source>
        <dbReference type="EMBL" id="OYN89853.1"/>
    </source>
</evidence>
<evidence type="ECO:0000313" key="3">
    <source>
        <dbReference type="Proteomes" id="UP000216300"/>
    </source>
</evidence>
<organism evidence="2 3">
    <name type="scientific">Parenemella sanctibonifatiensis</name>
    <dbReference type="NCBI Taxonomy" id="2016505"/>
    <lineage>
        <taxon>Bacteria</taxon>
        <taxon>Bacillati</taxon>
        <taxon>Actinomycetota</taxon>
        <taxon>Actinomycetes</taxon>
        <taxon>Propionibacteriales</taxon>
        <taxon>Propionibacteriaceae</taxon>
        <taxon>Parenemella</taxon>
    </lineage>
</organism>
<dbReference type="PROSITE" id="PS51318">
    <property type="entry name" value="TAT"/>
    <property type="match status" value="1"/>
</dbReference>
<comment type="caution">
    <text evidence="2">The sequence shown here is derived from an EMBL/GenBank/DDBJ whole genome shotgun (WGS) entry which is preliminary data.</text>
</comment>
<keyword evidence="3" id="KW-1185">Reference proteome</keyword>
<sequence>MNHHPDPWRRESRTLTRRSVLGAAGLAAVAAAVPPTLGAHAAPRPTSSSVDRMIDEQADFILSKRLPSGALLAPNDTTITPYFVSWGPMGLAQVSDPQIPATLANYLQWYLDHLNTAEQDPYGIPGTVFVYDYDPAPRC</sequence>
<name>A0A255ENZ9_9ACTN</name>
<accession>A0A255ENZ9</accession>
<proteinExistence type="predicted"/>
<feature type="signal peptide" evidence="1">
    <location>
        <begin position="1"/>
        <end position="41"/>
    </location>
</feature>
<gene>
    <name evidence="2" type="ORF">CGZ91_10110</name>
</gene>
<dbReference type="AlphaFoldDB" id="A0A255ENZ9"/>
<keyword evidence="1" id="KW-0732">Signal</keyword>
<dbReference type="EMBL" id="NMVJ01000008">
    <property type="protein sequence ID" value="OYN89853.1"/>
    <property type="molecule type" value="Genomic_DNA"/>
</dbReference>
<dbReference type="InterPro" id="IPR006311">
    <property type="entry name" value="TAT_signal"/>
</dbReference>
<dbReference type="Proteomes" id="UP000216300">
    <property type="component" value="Unassembled WGS sequence"/>
</dbReference>
<evidence type="ECO:0008006" key="4">
    <source>
        <dbReference type="Google" id="ProtNLM"/>
    </source>
</evidence>
<reference evidence="2 3" key="1">
    <citation type="submission" date="2017-07" db="EMBL/GenBank/DDBJ databases">
        <title>Draft whole genome sequences of clinical Proprionibacteriaceae strains.</title>
        <authorList>
            <person name="Bernier A.-M."/>
            <person name="Bernard K."/>
            <person name="Domingo M.-C."/>
        </authorList>
    </citation>
    <scope>NUCLEOTIDE SEQUENCE [LARGE SCALE GENOMIC DNA]</scope>
    <source>
        <strain evidence="2 3">NML 150081</strain>
    </source>
</reference>
<evidence type="ECO:0000256" key="1">
    <source>
        <dbReference type="SAM" id="SignalP"/>
    </source>
</evidence>
<protein>
    <recommendedName>
        <fullName evidence="4">Twin-arginine translocation signal domain-containing protein</fullName>
    </recommendedName>
</protein>
<feature type="chain" id="PRO_5012242512" description="Twin-arginine translocation signal domain-containing protein" evidence="1">
    <location>
        <begin position="42"/>
        <end position="139"/>
    </location>
</feature>